<feature type="compositionally biased region" description="Low complexity" evidence="1">
    <location>
        <begin position="83"/>
        <end position="106"/>
    </location>
</feature>
<reference evidence="2 3" key="1">
    <citation type="submission" date="2024-06" db="EMBL/GenBank/DDBJ databases">
        <title>The Natural Products Discovery Center: Release of the First 8490 Sequenced Strains for Exploring Actinobacteria Biosynthetic Diversity.</title>
        <authorList>
            <person name="Kalkreuter E."/>
            <person name="Kautsar S.A."/>
            <person name="Yang D."/>
            <person name="Bader C.D."/>
            <person name="Teijaro C.N."/>
            <person name="Fluegel L."/>
            <person name="Davis C.M."/>
            <person name="Simpson J.R."/>
            <person name="Lauterbach L."/>
            <person name="Steele A.D."/>
            <person name="Gui C."/>
            <person name="Meng S."/>
            <person name="Li G."/>
            <person name="Viehrig K."/>
            <person name="Ye F."/>
            <person name="Su P."/>
            <person name="Kiefer A.F."/>
            <person name="Nichols A."/>
            <person name="Cepeda A.J."/>
            <person name="Yan W."/>
            <person name="Fan B."/>
            <person name="Jiang Y."/>
            <person name="Adhikari A."/>
            <person name="Zheng C.-J."/>
            <person name="Schuster L."/>
            <person name="Cowan T.M."/>
            <person name="Smanski M.J."/>
            <person name="Chevrette M.G."/>
            <person name="De Carvalho L.P.S."/>
            <person name="Shen B."/>
        </authorList>
    </citation>
    <scope>NUCLEOTIDE SEQUENCE [LARGE SCALE GENOMIC DNA]</scope>
    <source>
        <strain evidence="2 3">NPDC005137</strain>
    </source>
</reference>
<accession>A0ABV2U0B7</accession>
<dbReference type="EMBL" id="JBEXIP010000001">
    <property type="protein sequence ID" value="MET8431265.1"/>
    <property type="molecule type" value="Genomic_DNA"/>
</dbReference>
<evidence type="ECO:0000313" key="2">
    <source>
        <dbReference type="EMBL" id="MET8431265.1"/>
    </source>
</evidence>
<dbReference type="Proteomes" id="UP001550044">
    <property type="component" value="Unassembled WGS sequence"/>
</dbReference>
<feature type="region of interest" description="Disordered" evidence="1">
    <location>
        <begin position="83"/>
        <end position="170"/>
    </location>
</feature>
<organism evidence="2 3">
    <name type="scientific">Streptomyces sp. 900116325</name>
    <dbReference type="NCBI Taxonomy" id="3154295"/>
    <lineage>
        <taxon>Bacteria</taxon>
        <taxon>Bacillati</taxon>
        <taxon>Actinomycetota</taxon>
        <taxon>Actinomycetes</taxon>
        <taxon>Kitasatosporales</taxon>
        <taxon>Streptomycetaceae</taxon>
        <taxon>Streptomyces</taxon>
    </lineage>
</organism>
<gene>
    <name evidence="2" type="ORF">ABZV61_00440</name>
</gene>
<proteinExistence type="predicted"/>
<keyword evidence="3" id="KW-1185">Reference proteome</keyword>
<feature type="region of interest" description="Disordered" evidence="1">
    <location>
        <begin position="227"/>
        <end position="247"/>
    </location>
</feature>
<protein>
    <submittedName>
        <fullName evidence="2">Uncharacterized protein</fullName>
    </submittedName>
</protein>
<comment type="caution">
    <text evidence="2">The sequence shown here is derived from an EMBL/GenBank/DDBJ whole genome shotgun (WGS) entry which is preliminary data.</text>
</comment>
<feature type="compositionally biased region" description="Low complexity" evidence="1">
    <location>
        <begin position="117"/>
        <end position="163"/>
    </location>
</feature>
<dbReference type="RefSeq" id="WP_356708132.1">
    <property type="nucleotide sequence ID" value="NZ_JBEXIP010000001.1"/>
</dbReference>
<name>A0ABV2U0B7_9ACTN</name>
<evidence type="ECO:0000313" key="3">
    <source>
        <dbReference type="Proteomes" id="UP001550044"/>
    </source>
</evidence>
<sequence>MTAAAVRPVADPRPVRGSVGRRALQVVLFLGGLLALGLVFGAEAHAAQAPVPSLPAAGTAAVNGAGAQDRAAGVAAAPVGVPNAEPETAVPDASAPVPAHVPAAEPSGPRAAEAHAGPRGASTAASATSPSRTSAASRASASAVPVSATSATSAMTSVSTDSARPVAGARSVVRTTRDTVRYLARPVGELVEGVGTAVDSAAGVLPEVWALPGRLLLPLTVVEPRAEGRPGHGSTGGGAARAAAPAPRPVCGYTSEADRGRQFAALLNGTSASGTDSRVPAPRYGPAPERAPLDPRGGFVHPSITEAHGPRGGEQRAVPFAAGASCGLVRGAGLPATVAPIRDRSGDILEFPG</sequence>
<evidence type="ECO:0000256" key="1">
    <source>
        <dbReference type="SAM" id="MobiDB-lite"/>
    </source>
</evidence>
<feature type="region of interest" description="Disordered" evidence="1">
    <location>
        <begin position="268"/>
        <end position="296"/>
    </location>
</feature>